<feature type="transmembrane region" description="Helical" evidence="9">
    <location>
        <begin position="127"/>
        <end position="146"/>
    </location>
</feature>
<dbReference type="InterPro" id="IPR045378">
    <property type="entry name" value="LNT_N"/>
</dbReference>
<organism evidence="11 12">
    <name type="scientific">Roseovarius aquimarinus</name>
    <dbReference type="NCBI Taxonomy" id="1229156"/>
    <lineage>
        <taxon>Bacteria</taxon>
        <taxon>Pseudomonadati</taxon>
        <taxon>Pseudomonadota</taxon>
        <taxon>Alphaproteobacteria</taxon>
        <taxon>Rhodobacterales</taxon>
        <taxon>Roseobacteraceae</taxon>
        <taxon>Roseovarius</taxon>
    </lineage>
</organism>
<keyword evidence="12" id="KW-1185">Reference proteome</keyword>
<keyword evidence="5 9" id="KW-0812">Transmembrane</keyword>
<dbReference type="Proteomes" id="UP001607157">
    <property type="component" value="Unassembled WGS sequence"/>
</dbReference>
<dbReference type="Pfam" id="PF00795">
    <property type="entry name" value="CN_hydrolase"/>
    <property type="match status" value="1"/>
</dbReference>
<comment type="function">
    <text evidence="9">Catalyzes the phospholipid dependent N-acylation of the N-terminal cysteine of apolipoprotein, the last step in lipoprotein maturation.</text>
</comment>
<dbReference type="PANTHER" id="PTHR38686">
    <property type="entry name" value="APOLIPOPROTEIN N-ACYLTRANSFERASE"/>
    <property type="match status" value="1"/>
</dbReference>
<evidence type="ECO:0000256" key="1">
    <source>
        <dbReference type="ARBA" id="ARBA00004651"/>
    </source>
</evidence>
<dbReference type="Gene3D" id="3.60.110.10">
    <property type="entry name" value="Carbon-nitrogen hydrolase"/>
    <property type="match status" value="1"/>
</dbReference>
<evidence type="ECO:0000256" key="8">
    <source>
        <dbReference type="ARBA" id="ARBA00023315"/>
    </source>
</evidence>
<dbReference type="SUPFAM" id="SSF56317">
    <property type="entry name" value="Carbon-nitrogen hydrolase"/>
    <property type="match status" value="1"/>
</dbReference>
<dbReference type="EC" id="2.3.1.269" evidence="9"/>
<keyword evidence="4 9" id="KW-0808">Transferase</keyword>
<dbReference type="CDD" id="cd07571">
    <property type="entry name" value="ALP_N-acyl_transferase"/>
    <property type="match status" value="1"/>
</dbReference>
<evidence type="ECO:0000256" key="6">
    <source>
        <dbReference type="ARBA" id="ARBA00022989"/>
    </source>
</evidence>
<dbReference type="PANTHER" id="PTHR38686:SF1">
    <property type="entry name" value="APOLIPOPROTEIN N-ACYLTRANSFERASE"/>
    <property type="match status" value="1"/>
</dbReference>
<dbReference type="InterPro" id="IPR003010">
    <property type="entry name" value="C-N_Hydrolase"/>
</dbReference>
<evidence type="ECO:0000259" key="10">
    <source>
        <dbReference type="PROSITE" id="PS50263"/>
    </source>
</evidence>
<comment type="subcellular location">
    <subcellularLocation>
        <location evidence="1 9">Cell membrane</location>
        <topology evidence="1 9">Multi-pass membrane protein</topology>
    </subcellularLocation>
</comment>
<comment type="catalytic activity">
    <reaction evidence="9">
        <text>N-terminal S-1,2-diacyl-sn-glyceryl-L-cysteinyl-[lipoprotein] + a glycerophospholipid = N-acyl-S-1,2-diacyl-sn-glyceryl-L-cysteinyl-[lipoprotein] + a 2-acyl-sn-glycero-3-phospholipid + H(+)</text>
        <dbReference type="Rhea" id="RHEA:48228"/>
        <dbReference type="Rhea" id="RHEA-COMP:14681"/>
        <dbReference type="Rhea" id="RHEA-COMP:14684"/>
        <dbReference type="ChEBI" id="CHEBI:15378"/>
        <dbReference type="ChEBI" id="CHEBI:136912"/>
        <dbReference type="ChEBI" id="CHEBI:140656"/>
        <dbReference type="ChEBI" id="CHEBI:140657"/>
        <dbReference type="ChEBI" id="CHEBI:140660"/>
        <dbReference type="EC" id="2.3.1.269"/>
    </reaction>
</comment>
<name>A0ABW7I2T4_9RHOB</name>
<feature type="transmembrane region" description="Helical" evidence="9">
    <location>
        <begin position="62"/>
        <end position="83"/>
    </location>
</feature>
<feature type="transmembrane region" description="Helical" evidence="9">
    <location>
        <begin position="12"/>
        <end position="32"/>
    </location>
</feature>
<protein>
    <recommendedName>
        <fullName evidence="9">Apolipoprotein N-acyltransferase</fullName>
        <shortName evidence="9">ALP N-acyltransferase</shortName>
        <ecNumber evidence="9">2.3.1.269</ecNumber>
    </recommendedName>
</protein>
<evidence type="ECO:0000313" key="12">
    <source>
        <dbReference type="Proteomes" id="UP001607157"/>
    </source>
</evidence>
<keyword evidence="6 9" id="KW-1133">Transmembrane helix</keyword>
<comment type="pathway">
    <text evidence="9">Protein modification; lipoprotein biosynthesis (N-acyl transfer).</text>
</comment>
<feature type="domain" description="CN hydrolase" evidence="10">
    <location>
        <begin position="233"/>
        <end position="471"/>
    </location>
</feature>
<gene>
    <name evidence="9 11" type="primary">lnt</name>
    <name evidence="11" type="ORF">ACGRVM_01025</name>
</gene>
<dbReference type="GO" id="GO:0016746">
    <property type="term" value="F:acyltransferase activity"/>
    <property type="evidence" value="ECO:0007669"/>
    <property type="project" value="UniProtKB-KW"/>
</dbReference>
<sequence length="511" mass="53858">MPDAPARRQRRSGWGRAALGLSCFALGAAAALGQAPWSLWPVSFIAFAGLYAIFARAETWRAAAWIGLAGGAGYFALALSWIVEPFLIDIPRHGWMAPFALVFSAAGFALFWAGAQAGARALVPSGGRGAALAWVGAMTLGEALRGRLFTGFPWAQPGHALIDTPMLAWSAYGGALPLTAFVLGAGAALWHLAQGRRVAGAAALAAFGALFAAAPLLPRAPAPGEDAPIIRIVQPNVPQAQKWDPAYMQEHFMRALGYTFDGTPPDLVVWPETALPVLLHQADGLLDDIWHAAGGAPVVLGVQRAEGARYFNSMILLDAEGRQTELYDKHHLVPFGEYVPFGDMLANFGIRGLAQRDGQGFSAGPGPALMDLGGIGRAVPLICYEGVFARDVAGAPGRADLLLLLTNDAWFGKVSGPYQHLAQARLRSAEQGLPMIRAANTGISAMIDAGGRVTQSIALDEAGYIDAPLPPPLPPTVYARTGDWPALMLLFLLICVPAALQRGRFGATPRA</sequence>
<dbReference type="Pfam" id="PF20154">
    <property type="entry name" value="LNT_N"/>
    <property type="match status" value="1"/>
</dbReference>
<evidence type="ECO:0000256" key="9">
    <source>
        <dbReference type="HAMAP-Rule" id="MF_01148"/>
    </source>
</evidence>
<accession>A0ABW7I2T4</accession>
<comment type="similarity">
    <text evidence="2 9">Belongs to the CN hydrolase family. Apolipoprotein N-acyltransferase subfamily.</text>
</comment>
<evidence type="ECO:0000256" key="2">
    <source>
        <dbReference type="ARBA" id="ARBA00010065"/>
    </source>
</evidence>
<evidence type="ECO:0000256" key="5">
    <source>
        <dbReference type="ARBA" id="ARBA00022692"/>
    </source>
</evidence>
<proteinExistence type="inferred from homology"/>
<dbReference type="EMBL" id="JBIHMM010000001">
    <property type="protein sequence ID" value="MFH0252461.1"/>
    <property type="molecule type" value="Genomic_DNA"/>
</dbReference>
<dbReference type="NCBIfam" id="TIGR00546">
    <property type="entry name" value="lnt"/>
    <property type="match status" value="1"/>
</dbReference>
<keyword evidence="3 9" id="KW-1003">Cell membrane</keyword>
<feature type="transmembrane region" description="Helical" evidence="9">
    <location>
        <begin position="38"/>
        <end position="55"/>
    </location>
</feature>
<dbReference type="InterPro" id="IPR004563">
    <property type="entry name" value="Apolipo_AcylTrfase"/>
</dbReference>
<dbReference type="InterPro" id="IPR036526">
    <property type="entry name" value="C-N_Hydrolase_sf"/>
</dbReference>
<evidence type="ECO:0000256" key="3">
    <source>
        <dbReference type="ARBA" id="ARBA00022475"/>
    </source>
</evidence>
<reference evidence="11 12" key="1">
    <citation type="submission" date="2024-10" db="EMBL/GenBank/DDBJ databases">
        <authorList>
            <person name="Yang X.-N."/>
        </authorList>
    </citation>
    <scope>NUCLEOTIDE SEQUENCE [LARGE SCALE GENOMIC DNA]</scope>
    <source>
        <strain evidence="11 12">CAU 1059</strain>
    </source>
</reference>
<dbReference type="HAMAP" id="MF_01148">
    <property type="entry name" value="Lnt"/>
    <property type="match status" value="1"/>
</dbReference>
<feature type="transmembrane region" description="Helical" evidence="9">
    <location>
        <begin position="198"/>
        <end position="217"/>
    </location>
</feature>
<feature type="transmembrane region" description="Helical" evidence="9">
    <location>
        <begin position="166"/>
        <end position="191"/>
    </location>
</feature>
<dbReference type="PROSITE" id="PS50263">
    <property type="entry name" value="CN_HYDROLASE"/>
    <property type="match status" value="1"/>
</dbReference>
<evidence type="ECO:0000313" key="11">
    <source>
        <dbReference type="EMBL" id="MFH0252461.1"/>
    </source>
</evidence>
<evidence type="ECO:0000256" key="7">
    <source>
        <dbReference type="ARBA" id="ARBA00023136"/>
    </source>
</evidence>
<feature type="transmembrane region" description="Helical" evidence="9">
    <location>
        <begin position="95"/>
        <end position="115"/>
    </location>
</feature>
<comment type="caution">
    <text evidence="11">The sequence shown here is derived from an EMBL/GenBank/DDBJ whole genome shotgun (WGS) entry which is preliminary data.</text>
</comment>
<keyword evidence="7 9" id="KW-0472">Membrane</keyword>
<dbReference type="RefSeq" id="WP_377169579.1">
    <property type="nucleotide sequence ID" value="NZ_JBHTJC010000001.1"/>
</dbReference>
<keyword evidence="8 9" id="KW-0012">Acyltransferase</keyword>
<evidence type="ECO:0000256" key="4">
    <source>
        <dbReference type="ARBA" id="ARBA00022679"/>
    </source>
</evidence>